<dbReference type="Pfam" id="PF08241">
    <property type="entry name" value="Methyltransf_11"/>
    <property type="match status" value="1"/>
</dbReference>
<dbReference type="AlphaFoldDB" id="A0AAE7TM62"/>
<dbReference type="KEGG" id="barh:WN72_02975"/>
<evidence type="ECO:0000313" key="5">
    <source>
        <dbReference type="EMBL" id="QOZ73104.1"/>
    </source>
</evidence>
<keyword evidence="2" id="KW-0808">Transferase</keyword>
<dbReference type="Proteomes" id="UP000594015">
    <property type="component" value="Chromosome"/>
</dbReference>
<dbReference type="EMBL" id="CP030050">
    <property type="protein sequence ID" value="QOZ73104.1"/>
    <property type="molecule type" value="Genomic_DNA"/>
</dbReference>
<dbReference type="GO" id="GO:0008757">
    <property type="term" value="F:S-adenosylmethionine-dependent methyltransferase activity"/>
    <property type="evidence" value="ECO:0007669"/>
    <property type="project" value="InterPro"/>
</dbReference>
<sequence>MPHRVRDTRAIAMPSMIGVTSGMAQTPQIPPALFDRALLHARQRRAQAQGGVTFLLDRVAEDMSDRLAAVMREFHAPVDLWTPGEGLAGLRARLPSIERIALDAAGAEKLPFAPESLDLVVSALALQFVNDLPGVLAQIRRALKPDGLLLAAMIGGDSLTELRQAFAAAEAECEGGVSPRVAPFADLRDIGALLQRAGFALPVTDVDRVVVRYGNAFALMQDLRRMGAANVLIERRRAPSRRATLLRMAEIYAERFADADGRIRATFDIIWLSGWAPHASQQQPLKPGSAKASLAEAVKKAGET</sequence>
<evidence type="ECO:0000259" key="4">
    <source>
        <dbReference type="Pfam" id="PF08241"/>
    </source>
</evidence>
<evidence type="ECO:0000256" key="1">
    <source>
        <dbReference type="ARBA" id="ARBA00022603"/>
    </source>
</evidence>
<dbReference type="Gene3D" id="3.40.50.150">
    <property type="entry name" value="Vaccinia Virus protein VP39"/>
    <property type="match status" value="1"/>
</dbReference>
<gene>
    <name evidence="5" type="ORF">WN72_02975</name>
</gene>
<organism evidence="5 6">
    <name type="scientific">Bradyrhizobium arachidis</name>
    <dbReference type="NCBI Taxonomy" id="858423"/>
    <lineage>
        <taxon>Bacteria</taxon>
        <taxon>Pseudomonadati</taxon>
        <taxon>Pseudomonadota</taxon>
        <taxon>Alphaproteobacteria</taxon>
        <taxon>Hyphomicrobiales</taxon>
        <taxon>Nitrobacteraceae</taxon>
        <taxon>Bradyrhizobium</taxon>
    </lineage>
</organism>
<accession>A0AAE7TM62</accession>
<dbReference type="PANTHER" id="PTHR13090">
    <property type="entry name" value="ARGININE-HYDROXYLASE NDUFAF5, MITOCHONDRIAL"/>
    <property type="match status" value="1"/>
</dbReference>
<feature type="region of interest" description="Disordered" evidence="3">
    <location>
        <begin position="280"/>
        <end position="304"/>
    </location>
</feature>
<dbReference type="GO" id="GO:0032259">
    <property type="term" value="P:methylation"/>
    <property type="evidence" value="ECO:0007669"/>
    <property type="project" value="UniProtKB-KW"/>
</dbReference>
<dbReference type="SUPFAM" id="SSF53335">
    <property type="entry name" value="S-adenosyl-L-methionine-dependent methyltransferases"/>
    <property type="match status" value="1"/>
</dbReference>
<keyword evidence="1 5" id="KW-0489">Methyltransferase</keyword>
<protein>
    <submittedName>
        <fullName evidence="5">Methyltransferase domain-containing protein</fullName>
    </submittedName>
</protein>
<reference evidence="5 6" key="1">
    <citation type="submission" date="2018-06" db="EMBL/GenBank/DDBJ databases">
        <title>Comparative genomics of Bradyrhizobium nodulating Arachidis hypogaea.</title>
        <authorList>
            <person name="Li Y."/>
        </authorList>
    </citation>
    <scope>NUCLEOTIDE SEQUENCE [LARGE SCALE GENOMIC DNA]</scope>
    <source>
        <strain evidence="5 6">CCBAU 051107</strain>
    </source>
</reference>
<dbReference type="InterPro" id="IPR050602">
    <property type="entry name" value="Malonyl-ACP_OMT"/>
</dbReference>
<dbReference type="CDD" id="cd02440">
    <property type="entry name" value="AdoMet_MTases"/>
    <property type="match status" value="1"/>
</dbReference>
<dbReference type="InterPro" id="IPR029063">
    <property type="entry name" value="SAM-dependent_MTases_sf"/>
</dbReference>
<evidence type="ECO:0000256" key="3">
    <source>
        <dbReference type="SAM" id="MobiDB-lite"/>
    </source>
</evidence>
<dbReference type="InterPro" id="IPR013216">
    <property type="entry name" value="Methyltransf_11"/>
</dbReference>
<proteinExistence type="predicted"/>
<evidence type="ECO:0000313" key="6">
    <source>
        <dbReference type="Proteomes" id="UP000594015"/>
    </source>
</evidence>
<dbReference type="PANTHER" id="PTHR13090:SF1">
    <property type="entry name" value="ARGININE-HYDROXYLASE NDUFAF5, MITOCHONDRIAL"/>
    <property type="match status" value="1"/>
</dbReference>
<name>A0AAE7TM62_9BRAD</name>
<evidence type="ECO:0000256" key="2">
    <source>
        <dbReference type="ARBA" id="ARBA00022679"/>
    </source>
</evidence>
<feature type="domain" description="Methyltransferase type 11" evidence="4">
    <location>
        <begin position="96"/>
        <end position="150"/>
    </location>
</feature>